<evidence type="ECO:0000313" key="4">
    <source>
        <dbReference type="Proteomes" id="UP001212602"/>
    </source>
</evidence>
<keyword evidence="4" id="KW-1185">Reference proteome</keyword>
<feature type="region of interest" description="Disordered" evidence="1">
    <location>
        <begin position="43"/>
        <end position="115"/>
    </location>
</feature>
<dbReference type="Proteomes" id="UP001212602">
    <property type="component" value="Unassembled WGS sequence"/>
</dbReference>
<organism evidence="3 4">
    <name type="scientific">Xenophilus arseniciresistens</name>
    <dbReference type="NCBI Taxonomy" id="1283306"/>
    <lineage>
        <taxon>Bacteria</taxon>
        <taxon>Pseudomonadati</taxon>
        <taxon>Pseudomonadota</taxon>
        <taxon>Betaproteobacteria</taxon>
        <taxon>Burkholderiales</taxon>
        <taxon>Comamonadaceae</taxon>
        <taxon>Xenophilus</taxon>
    </lineage>
</organism>
<comment type="caution">
    <text evidence="3">The sequence shown here is derived from an EMBL/GenBank/DDBJ whole genome shotgun (WGS) entry which is preliminary data.</text>
</comment>
<protein>
    <submittedName>
        <fullName evidence="3">Uncharacterized protein</fullName>
    </submittedName>
</protein>
<keyword evidence="2" id="KW-0732">Signal</keyword>
<evidence type="ECO:0000313" key="3">
    <source>
        <dbReference type="EMBL" id="MDA7414862.1"/>
    </source>
</evidence>
<proteinExistence type="predicted"/>
<evidence type="ECO:0000256" key="1">
    <source>
        <dbReference type="SAM" id="MobiDB-lite"/>
    </source>
</evidence>
<dbReference type="RefSeq" id="WP_271426138.1">
    <property type="nucleotide sequence ID" value="NZ_JAQIPB010000001.1"/>
</dbReference>
<sequence length="115" mass="12059">MRAGVAAASLVALVLAGPAQAEDPKLPLAHDEHSERTVYIQPRLSPTEDSMHTQGATVGVQAKDGRSAYMGTDRSTAQPRYSVGAESGGDLSFSAGVESDGKEHHGVKAGIRIRY</sequence>
<reference evidence="3" key="1">
    <citation type="submission" date="2023-01" db="EMBL/GenBank/DDBJ databases">
        <title>Xenophilus mangrovi sp. nov., isolated from soil of Mangrove nature reserve.</title>
        <authorList>
            <person name="Xu S."/>
            <person name="Liu Z."/>
            <person name="Xu Y."/>
        </authorList>
    </citation>
    <scope>NUCLEOTIDE SEQUENCE</scope>
    <source>
        <strain evidence="3">YW8</strain>
    </source>
</reference>
<dbReference type="AlphaFoldDB" id="A0AAE3SZ30"/>
<feature type="signal peptide" evidence="2">
    <location>
        <begin position="1"/>
        <end position="21"/>
    </location>
</feature>
<feature type="chain" id="PRO_5042022829" evidence="2">
    <location>
        <begin position="22"/>
        <end position="115"/>
    </location>
</feature>
<gene>
    <name evidence="3" type="ORF">PGB34_00665</name>
</gene>
<name>A0AAE3SZ30_9BURK</name>
<accession>A0AAE3SZ30</accession>
<dbReference type="EMBL" id="JAQIPB010000001">
    <property type="protein sequence ID" value="MDA7414862.1"/>
    <property type="molecule type" value="Genomic_DNA"/>
</dbReference>
<evidence type="ECO:0000256" key="2">
    <source>
        <dbReference type="SAM" id="SignalP"/>
    </source>
</evidence>